<evidence type="ECO:0000313" key="2">
    <source>
        <dbReference type="Proteomes" id="UP000051012"/>
    </source>
</evidence>
<reference evidence="1 2" key="1">
    <citation type="journal article" date="2015" name="Microbiome">
        <title>Genomic resolution of linkages in carbon, nitrogen, and sulfur cycling among widespread estuary sediment bacteria.</title>
        <authorList>
            <person name="Baker B.J."/>
            <person name="Lazar C.S."/>
            <person name="Teske A.P."/>
            <person name="Dick G.J."/>
        </authorList>
    </citation>
    <scope>NUCLEOTIDE SEQUENCE [LARGE SCALE GENOMIC DNA]</scope>
    <source>
        <strain evidence="1">DG_78</strain>
    </source>
</reference>
<gene>
    <name evidence="1" type="ORF">AMJ52_09105</name>
</gene>
<dbReference type="Gene3D" id="3.20.20.80">
    <property type="entry name" value="Glycosidases"/>
    <property type="match status" value="1"/>
</dbReference>
<accession>A0A0S7Y8J3</accession>
<name>A0A0S7Y8J3_UNCT6</name>
<sequence>MKFSSLLKKLNLSLITLCCLELICFTRLSSGPCIKEQNKIKHLIVNNQVFTVLSIEDHKTVDFSGNVRENYFREAKQLYANTISVTFRWNFFEKEMGRYDTTILRNIKMIAEKYNLKVIILWFGSNISGHENCVPNYIRNDSIMYIPYTRSDKSFATKISDMGGDRIYCYSLDEKHPNDLLLRERKALQALMTWIKINDSEETFIMMQLGGELFVHPELWRPWPPVYLSSARLFDGQNVYRWDTIFPVRACSLKIESHIKMTKNQQLEFCLISPTGRKYWSTTIKSNGKLDIHIGGKFINQRCQLMIQRKESNFDTIEVSKIMIKPIAERCHCQRCNEIFFTHRFDSDKHFQQSVFVNCIKALASA</sequence>
<dbReference type="EMBL" id="LJNI01000144">
    <property type="protein sequence ID" value="KPJ71054.1"/>
    <property type="molecule type" value="Genomic_DNA"/>
</dbReference>
<dbReference type="InterPro" id="IPR017853">
    <property type="entry name" value="GH"/>
</dbReference>
<evidence type="ECO:0000313" key="1">
    <source>
        <dbReference type="EMBL" id="KPJ71054.1"/>
    </source>
</evidence>
<feature type="non-terminal residue" evidence="1">
    <location>
        <position position="366"/>
    </location>
</feature>
<dbReference type="AlphaFoldDB" id="A0A0S7Y8J3"/>
<evidence type="ECO:0008006" key="3">
    <source>
        <dbReference type="Google" id="ProtNLM"/>
    </source>
</evidence>
<protein>
    <recommendedName>
        <fullName evidence="3">Glycoside hydrolase family 42 N-terminal domain-containing protein</fullName>
    </recommendedName>
</protein>
<dbReference type="SUPFAM" id="SSF51445">
    <property type="entry name" value="(Trans)glycosidases"/>
    <property type="match status" value="1"/>
</dbReference>
<dbReference type="Proteomes" id="UP000051012">
    <property type="component" value="Unassembled WGS sequence"/>
</dbReference>
<organism evidence="1 2">
    <name type="scientific">candidate division TA06 bacterium DG_78</name>
    <dbReference type="NCBI Taxonomy" id="1703772"/>
    <lineage>
        <taxon>Bacteria</taxon>
        <taxon>Bacteria division TA06</taxon>
    </lineage>
</organism>
<comment type="caution">
    <text evidence="1">The sequence shown here is derived from an EMBL/GenBank/DDBJ whole genome shotgun (WGS) entry which is preliminary data.</text>
</comment>
<proteinExistence type="predicted"/>